<protein>
    <recommendedName>
        <fullName evidence="18">Nicotinamide nucleotide repair protein</fullName>
        <ecNumber evidence="7">4.2.1.136</ecNumber>
        <ecNumber evidence="6">5.1.99.6</ecNumber>
    </recommendedName>
</protein>
<evidence type="ECO:0000256" key="14">
    <source>
        <dbReference type="ARBA" id="ARBA00023235"/>
    </source>
</evidence>
<dbReference type="InterPro" id="IPR030677">
    <property type="entry name" value="Nnr"/>
</dbReference>
<comment type="similarity">
    <text evidence="5">In the C-terminal section; belongs to the NnrD/CARKD family.</text>
</comment>
<dbReference type="GO" id="GO:0110051">
    <property type="term" value="P:metabolite repair"/>
    <property type="evidence" value="ECO:0007669"/>
    <property type="project" value="TreeGrafter"/>
</dbReference>
<dbReference type="InterPro" id="IPR000631">
    <property type="entry name" value="CARKD"/>
</dbReference>
<evidence type="ECO:0000256" key="13">
    <source>
        <dbReference type="ARBA" id="ARBA00023027"/>
    </source>
</evidence>
<evidence type="ECO:0000313" key="23">
    <source>
        <dbReference type="EMBL" id="SVA59589.1"/>
    </source>
</evidence>
<keyword evidence="13" id="KW-0520">NAD</keyword>
<dbReference type="InterPro" id="IPR004443">
    <property type="entry name" value="YjeF_N_dom"/>
</dbReference>
<evidence type="ECO:0000256" key="3">
    <source>
        <dbReference type="ARBA" id="ARBA00001958"/>
    </source>
</evidence>
<evidence type="ECO:0000256" key="8">
    <source>
        <dbReference type="ARBA" id="ARBA00022723"/>
    </source>
</evidence>
<comment type="catalytic activity">
    <reaction evidence="20">
        <text>(6S)-NADPHX + ADP = AMP + phosphate + NADPH + H(+)</text>
        <dbReference type="Rhea" id="RHEA:32235"/>
        <dbReference type="ChEBI" id="CHEBI:15378"/>
        <dbReference type="ChEBI" id="CHEBI:43474"/>
        <dbReference type="ChEBI" id="CHEBI:57783"/>
        <dbReference type="ChEBI" id="CHEBI:64076"/>
        <dbReference type="ChEBI" id="CHEBI:456215"/>
        <dbReference type="ChEBI" id="CHEBI:456216"/>
        <dbReference type="EC" id="4.2.1.136"/>
    </reaction>
</comment>
<dbReference type="PANTHER" id="PTHR12592:SF0">
    <property type="entry name" value="ATP-DEPENDENT (S)-NAD(P)H-HYDRATE DEHYDRATASE"/>
    <property type="match status" value="1"/>
</dbReference>
<name>A0A381X4B3_9ZZZZ</name>
<comment type="catalytic activity">
    <reaction evidence="19">
        <text>(6S)-NADHX + ADP = AMP + phosphate + NADH + H(+)</text>
        <dbReference type="Rhea" id="RHEA:32223"/>
        <dbReference type="ChEBI" id="CHEBI:15378"/>
        <dbReference type="ChEBI" id="CHEBI:43474"/>
        <dbReference type="ChEBI" id="CHEBI:57945"/>
        <dbReference type="ChEBI" id="CHEBI:64074"/>
        <dbReference type="ChEBI" id="CHEBI:456215"/>
        <dbReference type="ChEBI" id="CHEBI:456216"/>
        <dbReference type="EC" id="4.2.1.136"/>
    </reaction>
</comment>
<evidence type="ECO:0000256" key="1">
    <source>
        <dbReference type="ARBA" id="ARBA00000013"/>
    </source>
</evidence>
<dbReference type="InterPro" id="IPR017953">
    <property type="entry name" value="Carbohydrate_kinase_pred_CS"/>
</dbReference>
<keyword evidence="11" id="KW-0521">NADP</keyword>
<accession>A0A381X4B3</accession>
<dbReference type="PIRSF" id="PIRSF017184">
    <property type="entry name" value="Nnr"/>
    <property type="match status" value="1"/>
</dbReference>
<evidence type="ECO:0000256" key="15">
    <source>
        <dbReference type="ARBA" id="ARBA00023239"/>
    </source>
</evidence>
<comment type="catalytic activity">
    <reaction evidence="1">
        <text>(6R)-NADHX = (6S)-NADHX</text>
        <dbReference type="Rhea" id="RHEA:32215"/>
        <dbReference type="ChEBI" id="CHEBI:64074"/>
        <dbReference type="ChEBI" id="CHEBI:64075"/>
        <dbReference type="EC" id="5.1.99.6"/>
    </reaction>
</comment>
<dbReference type="EMBL" id="UINC01013867">
    <property type="protein sequence ID" value="SVA59589.1"/>
    <property type="molecule type" value="Genomic_DNA"/>
</dbReference>
<dbReference type="InterPro" id="IPR036652">
    <property type="entry name" value="YjeF_N_dom_sf"/>
</dbReference>
<dbReference type="NCBIfam" id="TIGR00196">
    <property type="entry name" value="yjeF_cterm"/>
    <property type="match status" value="1"/>
</dbReference>
<evidence type="ECO:0000256" key="9">
    <source>
        <dbReference type="ARBA" id="ARBA00022741"/>
    </source>
</evidence>
<dbReference type="PROSITE" id="PS51385">
    <property type="entry name" value="YJEF_N"/>
    <property type="match status" value="1"/>
</dbReference>
<keyword evidence="10" id="KW-0067">ATP-binding</keyword>
<evidence type="ECO:0000256" key="16">
    <source>
        <dbReference type="ARBA" id="ARBA00023268"/>
    </source>
</evidence>
<dbReference type="Gene3D" id="3.40.1190.20">
    <property type="match status" value="1"/>
</dbReference>
<dbReference type="AlphaFoldDB" id="A0A381X4B3"/>
<keyword evidence="9" id="KW-0547">Nucleotide-binding</keyword>
<evidence type="ECO:0000256" key="7">
    <source>
        <dbReference type="ARBA" id="ARBA00013129"/>
    </source>
</evidence>
<comment type="function">
    <text evidence="17">Bifunctional enzyme that catalyzes the epimerization of the S- and R-forms of NAD(P)HX and the dehydration of the S-form of NAD(P)HX at the expense of ADP, which is converted to AMP. This allows the repair of both epimers of NAD(P)HX, a damaged form of NAD(P)H that is a result of enzymatic or heat-dependent hydration.</text>
</comment>
<evidence type="ECO:0000256" key="17">
    <source>
        <dbReference type="ARBA" id="ARBA00025153"/>
    </source>
</evidence>
<evidence type="ECO:0000256" key="20">
    <source>
        <dbReference type="ARBA" id="ARBA00049209"/>
    </source>
</evidence>
<dbReference type="GO" id="GO:0046872">
    <property type="term" value="F:metal ion binding"/>
    <property type="evidence" value="ECO:0007669"/>
    <property type="project" value="UniProtKB-KW"/>
</dbReference>
<feature type="domain" description="YjeF N-terminal" evidence="22">
    <location>
        <begin position="15"/>
        <end position="212"/>
    </location>
</feature>
<keyword evidence="15" id="KW-0456">Lyase</keyword>
<comment type="similarity">
    <text evidence="4">In the N-terminal section; belongs to the NnrE/AIBP family.</text>
</comment>
<dbReference type="CDD" id="cd01171">
    <property type="entry name" value="YXKO-related"/>
    <property type="match status" value="1"/>
</dbReference>
<comment type="cofactor">
    <cofactor evidence="3">
        <name>K(+)</name>
        <dbReference type="ChEBI" id="CHEBI:29103"/>
    </cofactor>
</comment>
<evidence type="ECO:0000256" key="6">
    <source>
        <dbReference type="ARBA" id="ARBA00012228"/>
    </source>
</evidence>
<dbReference type="PROSITE" id="PS01050">
    <property type="entry name" value="YJEF_C_2"/>
    <property type="match status" value="1"/>
</dbReference>
<evidence type="ECO:0000256" key="19">
    <source>
        <dbReference type="ARBA" id="ARBA00048238"/>
    </source>
</evidence>
<sequence length="494" mass="51987">VNLEIGSEILTIKEMTKADTLAVEAGVSSLDLMENAGATVVREIRKRWVRRSVVVLAGPGNNGGDGFVVARLLHQIGWPVRLGLLGDKTSLRGDSKVNAERWVGKIEEFSVALLEGAGLVVDALFGAGLSRPLEGIVLDILNAMEARKLPCVAVDVPTGIDGNTGEVLGGVSNADLTVTFFRKKPGHLILPGRQHCGEVEVTDIGIPSGVLKKISPVIAENLPQLWADKLPVPAPDFHKYSRGHVVIVGGSEMTGAARLAARAARRAGAGILSIVSPTNAKHIYEISDAGNLVLELPAKKGLSGILDNKRRNAVLVGPGNGVTELTRKNAITALTSKKAVVLDADALTAFEGDPETLFGSIKGRCVLTPHQGEFDRLFKINGDKLSRCREAAKLANSVIILKGFDTIIAEPNGRVVINANAPADLATAGAGDVLAGIIIGLMSQGMEAFEAACAAVWLHGEAAKELGAGLIAEDLSEILPYVLDDIRKQTTSNR</sequence>
<evidence type="ECO:0000256" key="12">
    <source>
        <dbReference type="ARBA" id="ARBA00022958"/>
    </source>
</evidence>
<dbReference type="GO" id="GO:0005524">
    <property type="term" value="F:ATP binding"/>
    <property type="evidence" value="ECO:0007669"/>
    <property type="project" value="UniProtKB-KW"/>
</dbReference>
<keyword evidence="16" id="KW-0511">Multifunctional enzyme</keyword>
<feature type="domain" description="YjeF C-terminal" evidence="21">
    <location>
        <begin position="222"/>
        <end position="486"/>
    </location>
</feature>
<dbReference type="EC" id="4.2.1.136" evidence="7"/>
<comment type="catalytic activity">
    <reaction evidence="2">
        <text>(6R)-NADPHX = (6S)-NADPHX</text>
        <dbReference type="Rhea" id="RHEA:32227"/>
        <dbReference type="ChEBI" id="CHEBI:64076"/>
        <dbReference type="ChEBI" id="CHEBI:64077"/>
        <dbReference type="EC" id="5.1.99.6"/>
    </reaction>
</comment>
<evidence type="ECO:0000256" key="4">
    <source>
        <dbReference type="ARBA" id="ARBA00006001"/>
    </source>
</evidence>
<dbReference type="Pfam" id="PF03853">
    <property type="entry name" value="YjeF_N"/>
    <property type="match status" value="1"/>
</dbReference>
<dbReference type="GO" id="GO:0052856">
    <property type="term" value="F:NAD(P)HX epimerase activity"/>
    <property type="evidence" value="ECO:0007669"/>
    <property type="project" value="UniProtKB-EC"/>
</dbReference>
<dbReference type="PROSITE" id="PS51383">
    <property type="entry name" value="YJEF_C_3"/>
    <property type="match status" value="1"/>
</dbReference>
<dbReference type="HAMAP" id="MF_01965">
    <property type="entry name" value="NADHX_dehydratase"/>
    <property type="match status" value="1"/>
</dbReference>
<evidence type="ECO:0000256" key="11">
    <source>
        <dbReference type="ARBA" id="ARBA00022857"/>
    </source>
</evidence>
<dbReference type="NCBIfam" id="TIGR00197">
    <property type="entry name" value="yjeF_nterm"/>
    <property type="match status" value="1"/>
</dbReference>
<evidence type="ECO:0000256" key="5">
    <source>
        <dbReference type="ARBA" id="ARBA00009524"/>
    </source>
</evidence>
<dbReference type="SUPFAM" id="SSF64153">
    <property type="entry name" value="YjeF N-terminal domain-like"/>
    <property type="match status" value="1"/>
</dbReference>
<evidence type="ECO:0000259" key="21">
    <source>
        <dbReference type="PROSITE" id="PS51383"/>
    </source>
</evidence>
<proteinExistence type="inferred from homology"/>
<dbReference type="Gene3D" id="3.40.50.10260">
    <property type="entry name" value="YjeF N-terminal domain"/>
    <property type="match status" value="1"/>
</dbReference>
<evidence type="ECO:0000259" key="22">
    <source>
        <dbReference type="PROSITE" id="PS51385"/>
    </source>
</evidence>
<keyword evidence="12" id="KW-0630">Potassium</keyword>
<evidence type="ECO:0000256" key="10">
    <source>
        <dbReference type="ARBA" id="ARBA00022840"/>
    </source>
</evidence>
<dbReference type="HAMAP" id="MF_01966">
    <property type="entry name" value="NADHX_epimerase"/>
    <property type="match status" value="1"/>
</dbReference>
<dbReference type="SUPFAM" id="SSF53613">
    <property type="entry name" value="Ribokinase-like"/>
    <property type="match status" value="1"/>
</dbReference>
<dbReference type="Pfam" id="PF01256">
    <property type="entry name" value="Carb_kinase"/>
    <property type="match status" value="1"/>
</dbReference>
<dbReference type="InterPro" id="IPR029056">
    <property type="entry name" value="Ribokinase-like"/>
</dbReference>
<evidence type="ECO:0000256" key="18">
    <source>
        <dbReference type="ARBA" id="ARBA00032624"/>
    </source>
</evidence>
<organism evidence="23">
    <name type="scientific">marine metagenome</name>
    <dbReference type="NCBI Taxonomy" id="408172"/>
    <lineage>
        <taxon>unclassified sequences</taxon>
        <taxon>metagenomes</taxon>
        <taxon>ecological metagenomes</taxon>
    </lineage>
</organism>
<dbReference type="EC" id="5.1.99.6" evidence="6"/>
<feature type="non-terminal residue" evidence="23">
    <location>
        <position position="1"/>
    </location>
</feature>
<dbReference type="PANTHER" id="PTHR12592">
    <property type="entry name" value="ATP-DEPENDENT (S)-NAD(P)H-HYDRATE DEHYDRATASE FAMILY MEMBER"/>
    <property type="match status" value="1"/>
</dbReference>
<keyword evidence="14" id="KW-0413">Isomerase</keyword>
<reference evidence="23" key="1">
    <citation type="submission" date="2018-05" db="EMBL/GenBank/DDBJ databases">
        <authorList>
            <person name="Lanie J.A."/>
            <person name="Ng W.-L."/>
            <person name="Kazmierczak K.M."/>
            <person name="Andrzejewski T.M."/>
            <person name="Davidsen T.M."/>
            <person name="Wayne K.J."/>
            <person name="Tettelin H."/>
            <person name="Glass J.I."/>
            <person name="Rusch D."/>
            <person name="Podicherti R."/>
            <person name="Tsui H.-C.T."/>
            <person name="Winkler M.E."/>
        </authorList>
    </citation>
    <scope>NUCLEOTIDE SEQUENCE</scope>
</reference>
<keyword evidence="8" id="KW-0479">Metal-binding</keyword>
<gene>
    <name evidence="23" type="ORF">METZ01_LOCUS112443</name>
</gene>
<dbReference type="GO" id="GO:0052855">
    <property type="term" value="F:ADP-dependent NAD(P)H-hydrate dehydratase activity"/>
    <property type="evidence" value="ECO:0007669"/>
    <property type="project" value="UniProtKB-EC"/>
</dbReference>
<evidence type="ECO:0000256" key="2">
    <source>
        <dbReference type="ARBA" id="ARBA00000909"/>
    </source>
</evidence>